<dbReference type="Proteomes" id="UP000675284">
    <property type="component" value="Unassembled WGS sequence"/>
</dbReference>
<proteinExistence type="predicted"/>
<accession>A0A941IAS7</accession>
<evidence type="ECO:0000313" key="4">
    <source>
        <dbReference type="Proteomes" id="UP000675284"/>
    </source>
</evidence>
<name>A0A941IAS7_9BACI</name>
<feature type="signal peptide" evidence="2">
    <location>
        <begin position="1"/>
        <end position="27"/>
    </location>
</feature>
<keyword evidence="4" id="KW-1185">Reference proteome</keyword>
<protein>
    <submittedName>
        <fullName evidence="3">YusW family protein</fullName>
    </submittedName>
</protein>
<evidence type="ECO:0000256" key="1">
    <source>
        <dbReference type="SAM" id="MobiDB-lite"/>
    </source>
</evidence>
<comment type="caution">
    <text evidence="3">The sequence shown here is derived from an EMBL/GenBank/DDBJ whole genome shotgun (WGS) entry which is preliminary data.</text>
</comment>
<feature type="compositionally biased region" description="Basic and acidic residues" evidence="1">
    <location>
        <begin position="35"/>
        <end position="48"/>
    </location>
</feature>
<evidence type="ECO:0000313" key="3">
    <source>
        <dbReference type="EMBL" id="MBR7794595.1"/>
    </source>
</evidence>
<feature type="chain" id="PRO_5038133653" evidence="2">
    <location>
        <begin position="28"/>
        <end position="158"/>
    </location>
</feature>
<dbReference type="EMBL" id="JAGSOT010000002">
    <property type="protein sequence ID" value="MBR7794595.1"/>
    <property type="molecule type" value="Genomic_DNA"/>
</dbReference>
<dbReference type="RefSeq" id="WP_026682066.1">
    <property type="nucleotide sequence ID" value="NZ_BAAACY010000005.1"/>
</dbReference>
<dbReference type="AlphaFoldDB" id="A0A941IAS7"/>
<sequence>MQKKLAMVRVIALLALIVLFNVITACGADDTQQETEQKPADMQQDKNNGETTSVSEAPYSFIEFDLEADFENIKDAVEVEYEFVPDRVEASYNDKNQGIRLSNDEALHELDDHFAQFDFDENSSKEEVLAAVRKAFNIPEDALLDLDITFATGTEKEY</sequence>
<gene>
    <name evidence="3" type="ORF">KCX74_00895</name>
</gene>
<dbReference type="Pfam" id="PF14039">
    <property type="entry name" value="YusW"/>
    <property type="match status" value="1"/>
</dbReference>
<evidence type="ECO:0000256" key="2">
    <source>
        <dbReference type="SAM" id="SignalP"/>
    </source>
</evidence>
<feature type="region of interest" description="Disordered" evidence="1">
    <location>
        <begin position="33"/>
        <end position="54"/>
    </location>
</feature>
<reference evidence="3" key="1">
    <citation type="submission" date="2021-04" db="EMBL/GenBank/DDBJ databases">
        <title>Isolation and polyphasic classification of algal microorganism.</title>
        <authorList>
            <person name="Wang S."/>
        </authorList>
    </citation>
    <scope>NUCLEOTIDE SEQUENCE</scope>
    <source>
        <strain evidence="3">720a</strain>
    </source>
</reference>
<organism evidence="3 4">
    <name type="scientific">Virgibacillus salarius</name>
    <dbReference type="NCBI Taxonomy" id="447199"/>
    <lineage>
        <taxon>Bacteria</taxon>
        <taxon>Bacillati</taxon>
        <taxon>Bacillota</taxon>
        <taxon>Bacilli</taxon>
        <taxon>Bacillales</taxon>
        <taxon>Bacillaceae</taxon>
        <taxon>Virgibacillus</taxon>
    </lineage>
</organism>
<dbReference type="InterPro" id="IPR025623">
    <property type="entry name" value="YusW"/>
</dbReference>
<keyword evidence="2" id="KW-0732">Signal</keyword>
<dbReference type="PROSITE" id="PS51257">
    <property type="entry name" value="PROKAR_LIPOPROTEIN"/>
    <property type="match status" value="1"/>
</dbReference>